<evidence type="ECO:0000313" key="7">
    <source>
        <dbReference type="EMBL" id="EJD37927.1"/>
    </source>
</evidence>
<evidence type="ECO:0000256" key="1">
    <source>
        <dbReference type="ARBA" id="ARBA00009986"/>
    </source>
</evidence>
<dbReference type="FunCoup" id="J0WV37">
    <property type="interactions" value="44"/>
</dbReference>
<dbReference type="Gene3D" id="3.40.605.10">
    <property type="entry name" value="Aldehyde Dehydrogenase, Chain A, domain 1"/>
    <property type="match status" value="1"/>
</dbReference>
<keyword evidence="8" id="KW-1185">Reference proteome</keyword>
<reference evidence="8" key="1">
    <citation type="journal article" date="2012" name="Science">
        <title>The Paleozoic origin of enzymatic lignin decomposition reconstructed from 31 fungal genomes.</title>
        <authorList>
            <person name="Floudas D."/>
            <person name="Binder M."/>
            <person name="Riley R."/>
            <person name="Barry K."/>
            <person name="Blanchette R.A."/>
            <person name="Henrissat B."/>
            <person name="Martinez A.T."/>
            <person name="Otillar R."/>
            <person name="Spatafora J.W."/>
            <person name="Yadav J.S."/>
            <person name="Aerts A."/>
            <person name="Benoit I."/>
            <person name="Boyd A."/>
            <person name="Carlson A."/>
            <person name="Copeland A."/>
            <person name="Coutinho P.M."/>
            <person name="de Vries R.P."/>
            <person name="Ferreira P."/>
            <person name="Findley K."/>
            <person name="Foster B."/>
            <person name="Gaskell J."/>
            <person name="Glotzer D."/>
            <person name="Gorecki P."/>
            <person name="Heitman J."/>
            <person name="Hesse C."/>
            <person name="Hori C."/>
            <person name="Igarashi K."/>
            <person name="Jurgens J.A."/>
            <person name="Kallen N."/>
            <person name="Kersten P."/>
            <person name="Kohler A."/>
            <person name="Kuees U."/>
            <person name="Kumar T.K.A."/>
            <person name="Kuo A."/>
            <person name="LaButti K."/>
            <person name="Larrondo L.F."/>
            <person name="Lindquist E."/>
            <person name="Ling A."/>
            <person name="Lombard V."/>
            <person name="Lucas S."/>
            <person name="Lundell T."/>
            <person name="Martin R."/>
            <person name="McLaughlin D.J."/>
            <person name="Morgenstern I."/>
            <person name="Morin E."/>
            <person name="Murat C."/>
            <person name="Nagy L.G."/>
            <person name="Nolan M."/>
            <person name="Ohm R.A."/>
            <person name="Patyshakuliyeva A."/>
            <person name="Rokas A."/>
            <person name="Ruiz-Duenas F.J."/>
            <person name="Sabat G."/>
            <person name="Salamov A."/>
            <person name="Samejima M."/>
            <person name="Schmutz J."/>
            <person name="Slot J.C."/>
            <person name="St John F."/>
            <person name="Stenlid J."/>
            <person name="Sun H."/>
            <person name="Sun S."/>
            <person name="Syed K."/>
            <person name="Tsang A."/>
            <person name="Wiebenga A."/>
            <person name="Young D."/>
            <person name="Pisabarro A."/>
            <person name="Eastwood D.C."/>
            <person name="Martin F."/>
            <person name="Cullen D."/>
            <person name="Grigoriev I.V."/>
            <person name="Hibbett D.S."/>
        </authorList>
    </citation>
    <scope>NUCLEOTIDE SEQUENCE [LARGE SCALE GENOMIC DNA]</scope>
    <source>
        <strain evidence="8">TFB10046</strain>
    </source>
</reference>
<gene>
    <name evidence="7" type="ORF">AURDEDRAFT_72696</name>
</gene>
<dbReference type="Gene3D" id="3.40.309.10">
    <property type="entry name" value="Aldehyde Dehydrogenase, Chain A, domain 2"/>
    <property type="match status" value="1"/>
</dbReference>
<evidence type="ECO:0000256" key="2">
    <source>
        <dbReference type="ARBA" id="ARBA00023002"/>
    </source>
</evidence>
<dbReference type="InterPro" id="IPR029510">
    <property type="entry name" value="Ald_DH_CS_GLU"/>
</dbReference>
<comment type="similarity">
    <text evidence="1 5">Belongs to the aldehyde dehydrogenase family.</text>
</comment>
<dbReference type="OMA" id="GCTNING"/>
<evidence type="ECO:0000256" key="5">
    <source>
        <dbReference type="RuleBase" id="RU003345"/>
    </source>
</evidence>
<dbReference type="EMBL" id="JH687833">
    <property type="protein sequence ID" value="EJD37927.1"/>
    <property type="molecule type" value="Genomic_DNA"/>
</dbReference>
<dbReference type="InterPro" id="IPR016162">
    <property type="entry name" value="Ald_DH_N"/>
</dbReference>
<dbReference type="InterPro" id="IPR016161">
    <property type="entry name" value="Ald_DH/histidinol_DH"/>
</dbReference>
<dbReference type="Proteomes" id="UP000006514">
    <property type="component" value="Unassembled WGS sequence"/>
</dbReference>
<sequence length="488" mass="52053">MLKTPLFIAGVRRPASDGQTFDVRNPFTQKVVGVAASASAEDCVAAVDAAAEAFKTWEHTPLSEKRRIFNRAAELFSSDKYRELITRTVITETAATKEMMFPNIHGSIIWASEAAALTSQLKGETFPSQMPGGQCFVQRRAHGVVLCVSPWNAPVNLALRSIAVAIICGNTVVLKSSEASPASQEIVTQVLQEAGLPDGVLNYINISRADSPVRTAELIAHPLVRKITFTGSSRVGKIIAGEAAKYLKPCVFELGGKAPAIVLDDADVEHAARAIIFGAMLHSGQICMSTERVIATRAVAEALTAHIAALVKQLKSGDPAHDAGARLSAVFTEQSAAGIVANLRDAVQEGARVVAGDLQHAGAVVQPHVLADVHPGMRAWDQESFGPVVVVATVESAEEAIAMANATEYSFTSSVWTENLYTALDVAQRIRFAAVMINGCTIHTEPGMDHAGLGGATGYGRFDIEHFTDKRMIVVCPKEGRKYPLADF</sequence>
<keyword evidence="2 5" id="KW-0560">Oxidoreductase</keyword>
<evidence type="ECO:0000259" key="6">
    <source>
        <dbReference type="Pfam" id="PF00171"/>
    </source>
</evidence>
<evidence type="ECO:0000256" key="4">
    <source>
        <dbReference type="PROSITE-ProRule" id="PRU10007"/>
    </source>
</evidence>
<dbReference type="InterPro" id="IPR015590">
    <property type="entry name" value="Aldehyde_DH_dom"/>
</dbReference>
<dbReference type="PROSITE" id="PS00687">
    <property type="entry name" value="ALDEHYDE_DEHYDR_GLU"/>
    <property type="match status" value="1"/>
</dbReference>
<dbReference type="PANTHER" id="PTHR42986:SF1">
    <property type="entry name" value="BENZALDEHYDE DEHYDROGENASE YFMT"/>
    <property type="match status" value="1"/>
</dbReference>
<accession>J0WV37</accession>
<protein>
    <submittedName>
        <fullName evidence="7">Aldehyde dehydrogenase</fullName>
    </submittedName>
</protein>
<dbReference type="AlphaFoldDB" id="J0WV37"/>
<evidence type="ECO:0000313" key="8">
    <source>
        <dbReference type="Proteomes" id="UP000006514"/>
    </source>
</evidence>
<dbReference type="OrthoDB" id="310895at2759"/>
<dbReference type="GO" id="GO:0016620">
    <property type="term" value="F:oxidoreductase activity, acting on the aldehyde or oxo group of donors, NAD or NADP as acceptor"/>
    <property type="evidence" value="ECO:0007669"/>
    <property type="project" value="InterPro"/>
</dbReference>
<proteinExistence type="inferred from homology"/>
<dbReference type="InParanoid" id="J0WV37"/>
<dbReference type="Pfam" id="PF00171">
    <property type="entry name" value="Aldedh"/>
    <property type="match status" value="1"/>
</dbReference>
<name>J0WV37_AURST</name>
<dbReference type="InterPro" id="IPR016163">
    <property type="entry name" value="Ald_DH_C"/>
</dbReference>
<feature type="active site" evidence="4">
    <location>
        <position position="253"/>
    </location>
</feature>
<dbReference type="PANTHER" id="PTHR42986">
    <property type="entry name" value="BENZALDEHYDE DEHYDROGENASE YFMT"/>
    <property type="match status" value="1"/>
</dbReference>
<feature type="domain" description="Aldehyde dehydrogenase" evidence="6">
    <location>
        <begin position="16"/>
        <end position="469"/>
    </location>
</feature>
<organism evidence="7 8">
    <name type="scientific">Auricularia subglabra (strain TFB-10046 / SS5)</name>
    <name type="common">White-rot fungus</name>
    <name type="synonym">Auricularia delicata (strain TFB10046)</name>
    <dbReference type="NCBI Taxonomy" id="717982"/>
    <lineage>
        <taxon>Eukaryota</taxon>
        <taxon>Fungi</taxon>
        <taxon>Dikarya</taxon>
        <taxon>Basidiomycota</taxon>
        <taxon>Agaricomycotina</taxon>
        <taxon>Agaricomycetes</taxon>
        <taxon>Auriculariales</taxon>
        <taxon>Auriculariaceae</taxon>
        <taxon>Auricularia</taxon>
    </lineage>
</organism>
<keyword evidence="3" id="KW-0520">NAD</keyword>
<dbReference type="eggNOG" id="KOG2450">
    <property type="taxonomic scope" value="Eukaryota"/>
</dbReference>
<dbReference type="SUPFAM" id="SSF53720">
    <property type="entry name" value="ALDH-like"/>
    <property type="match status" value="1"/>
</dbReference>
<dbReference type="KEGG" id="adl:AURDEDRAFT_72696"/>
<evidence type="ECO:0000256" key="3">
    <source>
        <dbReference type="ARBA" id="ARBA00023027"/>
    </source>
</evidence>